<comment type="caution">
    <text evidence="2">The sequence shown here is derived from an EMBL/GenBank/DDBJ whole genome shotgun (WGS) entry which is preliminary data.</text>
</comment>
<evidence type="ECO:0000313" key="4">
    <source>
        <dbReference type="Proteomes" id="UP000050497"/>
    </source>
</evidence>
<dbReference type="Proteomes" id="UP000050497">
    <property type="component" value="Unassembled WGS sequence"/>
</dbReference>
<protein>
    <submittedName>
        <fullName evidence="3">TRAP transporter solute receptor, TAXI family</fullName>
    </submittedName>
    <submittedName>
        <fullName evidence="2">TRAP-type transporter system TAXI family substrate-binding component</fullName>
    </submittedName>
</protein>
<dbReference type="Proteomes" id="UP000182800">
    <property type="component" value="Unassembled WGS sequence"/>
</dbReference>
<gene>
    <name evidence="3" type="ORF">GA0071312_0494</name>
    <name evidence="2" type="ORF">HLUCCO17_03090</name>
</gene>
<dbReference type="InterPro" id="IPR011852">
    <property type="entry name" value="TRAP_TAXI"/>
</dbReference>
<dbReference type="Pfam" id="PF16868">
    <property type="entry name" value="NMT1_3"/>
    <property type="match status" value="1"/>
</dbReference>
<dbReference type="STRING" id="1653334.GA0071312_0494"/>
<reference evidence="2 4" key="1">
    <citation type="submission" date="2015-09" db="EMBL/GenBank/DDBJ databases">
        <title>Identification and resolution of microdiversity through metagenomic sequencing of parallel consortia.</title>
        <authorList>
            <person name="Nelson W.C."/>
            <person name="Romine M.F."/>
            <person name="Lindemann S.R."/>
        </authorList>
    </citation>
    <scope>NUCLEOTIDE SEQUENCE [LARGE SCALE GENOMIC DNA]</scope>
    <source>
        <strain evidence="2">HL-109</strain>
    </source>
</reference>
<evidence type="ECO:0000313" key="5">
    <source>
        <dbReference type="Proteomes" id="UP000182800"/>
    </source>
</evidence>
<feature type="signal peptide" evidence="1">
    <location>
        <begin position="1"/>
        <end position="20"/>
    </location>
</feature>
<reference evidence="3 5" key="2">
    <citation type="submission" date="2016-08" db="EMBL/GenBank/DDBJ databases">
        <authorList>
            <person name="Varghese N."/>
            <person name="Submissions Spin"/>
        </authorList>
    </citation>
    <scope>NUCLEOTIDE SEQUENCE [LARGE SCALE GENOMIC DNA]</scope>
    <source>
        <strain evidence="3 5">HL-109</strain>
    </source>
</reference>
<dbReference type="PATRIC" id="fig|1653334.4.peg.3220"/>
<name>A0A0N8KES6_9HYPH</name>
<keyword evidence="3" id="KW-0675">Receptor</keyword>
<dbReference type="PANTHER" id="PTHR42941">
    <property type="entry name" value="SLL1037 PROTEIN"/>
    <property type="match status" value="1"/>
</dbReference>
<organism evidence="2 4">
    <name type="scientific">Saliniramus fredricksonii</name>
    <dbReference type="NCBI Taxonomy" id="1653334"/>
    <lineage>
        <taxon>Bacteria</taxon>
        <taxon>Pseudomonadati</taxon>
        <taxon>Pseudomonadota</taxon>
        <taxon>Alphaproteobacteria</taxon>
        <taxon>Hyphomicrobiales</taxon>
        <taxon>Salinarimonadaceae</taxon>
        <taxon>Saliniramus</taxon>
    </lineage>
</organism>
<dbReference type="OrthoDB" id="9776669at2"/>
<feature type="chain" id="PRO_5006027853" evidence="1">
    <location>
        <begin position="21"/>
        <end position="320"/>
    </location>
</feature>
<dbReference type="EMBL" id="LJSX01000003">
    <property type="protein sequence ID" value="KPQ12162.1"/>
    <property type="molecule type" value="Genomic_DNA"/>
</dbReference>
<sequence>MKSIRMALLGAVATVLAVGAADVQAQERITLKSASSTSSYYVMMVQLAELLRETGDFSPTVEESQGSVQNVMESRMRQGNFLFTTPPSLLRAAAAGTGPFEDQAFETARTLFVMPYVTLQIVARADSGIETVSDLAGKTVVPGGTGTFCEGRTRAVLDALDLTDAIDTADIELSAAANAMRNQRIDAYSTCSAHPVPGLVELATTTDVKIISFSEEEREQILALDASSGPITIAAGTYNGQDEDVHTVGVPVGAYGTENMSDDAAYAIVKTFWENKDRLAGDQPWWDGVNESLVQYLWAEVHPGAARYYEEIGVTMPSRD</sequence>
<keyword evidence="1" id="KW-0732">Signal</keyword>
<keyword evidence="5" id="KW-1185">Reference proteome</keyword>
<dbReference type="PANTHER" id="PTHR42941:SF1">
    <property type="entry name" value="SLL1037 PROTEIN"/>
    <property type="match status" value="1"/>
</dbReference>
<evidence type="ECO:0000313" key="3">
    <source>
        <dbReference type="EMBL" id="SCC78791.1"/>
    </source>
</evidence>
<dbReference type="SUPFAM" id="SSF53850">
    <property type="entry name" value="Periplasmic binding protein-like II"/>
    <property type="match status" value="1"/>
</dbReference>
<evidence type="ECO:0000256" key="1">
    <source>
        <dbReference type="SAM" id="SignalP"/>
    </source>
</evidence>
<evidence type="ECO:0000313" key="2">
    <source>
        <dbReference type="EMBL" id="KPQ12162.1"/>
    </source>
</evidence>
<dbReference type="Gene3D" id="3.40.190.10">
    <property type="entry name" value="Periplasmic binding protein-like II"/>
    <property type="match status" value="2"/>
</dbReference>
<dbReference type="EMBL" id="FMBM01000001">
    <property type="protein sequence ID" value="SCC78791.1"/>
    <property type="molecule type" value="Genomic_DNA"/>
</dbReference>
<proteinExistence type="predicted"/>
<accession>A0A0N8KES6</accession>
<dbReference type="NCBIfam" id="TIGR02122">
    <property type="entry name" value="TRAP_TAXI"/>
    <property type="match status" value="1"/>
</dbReference>
<dbReference type="RefSeq" id="WP_074443474.1">
    <property type="nucleotide sequence ID" value="NZ_FMBM01000001.1"/>
</dbReference>
<dbReference type="AlphaFoldDB" id="A0A0N8KES6"/>